<accession>A0A1L7WB41</accession>
<dbReference type="RefSeq" id="XP_031090326.1">
    <property type="nucleotide sequence ID" value="XM_031225138.1"/>
</dbReference>
<name>A0A1L7WB41_FUSPR</name>
<proteinExistence type="predicted"/>
<evidence type="ECO:0000313" key="2">
    <source>
        <dbReference type="EMBL" id="CZR49829.1"/>
    </source>
</evidence>
<feature type="compositionally biased region" description="Acidic residues" evidence="1">
    <location>
        <begin position="119"/>
        <end position="133"/>
    </location>
</feature>
<feature type="region of interest" description="Disordered" evidence="1">
    <location>
        <begin position="112"/>
        <end position="141"/>
    </location>
</feature>
<feature type="compositionally biased region" description="Polar residues" evidence="1">
    <location>
        <begin position="167"/>
        <end position="176"/>
    </location>
</feature>
<feature type="region of interest" description="Disordered" evidence="1">
    <location>
        <begin position="167"/>
        <end position="191"/>
    </location>
</feature>
<dbReference type="EMBL" id="FJOF01000019">
    <property type="protein sequence ID" value="CZR49829.1"/>
    <property type="molecule type" value="Genomic_DNA"/>
</dbReference>
<comment type="caution">
    <text evidence="2">The sequence shown here is derived from an EMBL/GenBank/DDBJ whole genome shotgun (WGS) entry which is preliminary data.</text>
</comment>
<dbReference type="AlphaFoldDB" id="A0A1L7WB41"/>
<dbReference type="VEuPathDB" id="FungiDB:FPRO_16037"/>
<evidence type="ECO:0000256" key="1">
    <source>
        <dbReference type="SAM" id="MobiDB-lite"/>
    </source>
</evidence>
<evidence type="ECO:0000313" key="3">
    <source>
        <dbReference type="Proteomes" id="UP000183971"/>
    </source>
</evidence>
<sequence>MPVHRKKASKHTDAILLWGACKLQKYFTAKGLIDYFVVKEDLSLPITGGVLIGSGLATASASQKEGKLFEELKANIIQASRDLEKEAEIVQDVEASRADRGLHDAEIISSYALPRSGDDNDNDGGDGGDDDNGKEEGGAVDTDVDLGRILAAVESILRDAYKLYSNKSSNHKITQQRAKRLSNFRSDPQRQ</sequence>
<keyword evidence="3" id="KW-1185">Reference proteome</keyword>
<reference evidence="3" key="1">
    <citation type="journal article" date="2016" name="Genome Biol. Evol.">
        <title>Comparative 'omics' of the Fusarium fujikuroi species complex highlights differences in genetic potential and metabolite synthesis.</title>
        <authorList>
            <person name="Niehaus E.-M."/>
            <person name="Muensterkoetter M."/>
            <person name="Proctor R.H."/>
            <person name="Brown D.W."/>
            <person name="Sharon A."/>
            <person name="Idan Y."/>
            <person name="Oren-Young L."/>
            <person name="Sieber C.M."/>
            <person name="Novak O."/>
            <person name="Pencik A."/>
            <person name="Tarkowska D."/>
            <person name="Hromadova K."/>
            <person name="Freeman S."/>
            <person name="Maymon M."/>
            <person name="Elazar M."/>
            <person name="Youssef S.A."/>
            <person name="El-Shabrawy E.S.M."/>
            <person name="Shalaby A.B.A."/>
            <person name="Houterman P."/>
            <person name="Brock N.L."/>
            <person name="Burkhardt I."/>
            <person name="Tsavkelova E.A."/>
            <person name="Dickschat J.S."/>
            <person name="Galuszka P."/>
            <person name="Gueldener U."/>
            <person name="Tudzynski B."/>
        </authorList>
    </citation>
    <scope>NUCLEOTIDE SEQUENCE [LARGE SCALE GENOMIC DNA]</scope>
    <source>
        <strain evidence="3">ET1</strain>
    </source>
</reference>
<dbReference type="Proteomes" id="UP000183971">
    <property type="component" value="Unassembled WGS sequence"/>
</dbReference>
<protein>
    <submittedName>
        <fullName evidence="2">Uncharacterized protein</fullName>
    </submittedName>
</protein>
<gene>
    <name evidence="2" type="ORF">FPRO_16037</name>
</gene>
<dbReference type="GeneID" id="42060892"/>
<organism evidence="2 3">
    <name type="scientific">Fusarium proliferatum (strain ET1)</name>
    <name type="common">Orchid endophyte fungus</name>
    <dbReference type="NCBI Taxonomy" id="1227346"/>
    <lineage>
        <taxon>Eukaryota</taxon>
        <taxon>Fungi</taxon>
        <taxon>Dikarya</taxon>
        <taxon>Ascomycota</taxon>
        <taxon>Pezizomycotina</taxon>
        <taxon>Sordariomycetes</taxon>
        <taxon>Hypocreomycetidae</taxon>
        <taxon>Hypocreales</taxon>
        <taxon>Nectriaceae</taxon>
        <taxon>Fusarium</taxon>
        <taxon>Fusarium fujikuroi species complex</taxon>
    </lineage>
</organism>